<dbReference type="InterPro" id="IPR015943">
    <property type="entry name" value="WD40/YVTN_repeat-like_dom_sf"/>
</dbReference>
<dbReference type="EMBL" id="EQ973918">
    <property type="protein sequence ID" value="EEF38866.1"/>
    <property type="molecule type" value="Genomic_DNA"/>
</dbReference>
<dbReference type="eggNOG" id="KOG4328">
    <property type="taxonomic scope" value="Eukaryota"/>
</dbReference>
<sequence length="120" mass="13198">MRRLCILLTSHLSGSYLAATSADNTVGIINSANFEDTSGRYHNNNRGGFREVWGWDDSCIFIGNVKGGVDVISCSQRRTIVTLQSPHITAIPCRFDAHPYNVGLLAGASRRGHVYIWTSN</sequence>
<dbReference type="STRING" id="3988.B9SC08"/>
<feature type="chain" id="PRO_5002891319" evidence="3">
    <location>
        <begin position="23"/>
        <end position="120"/>
    </location>
</feature>
<name>B9SC08_RICCO</name>
<reference evidence="5" key="1">
    <citation type="journal article" date="2010" name="Nat. Biotechnol.">
        <title>Draft genome sequence of the oilseed species Ricinus communis.</title>
        <authorList>
            <person name="Chan A.P."/>
            <person name="Crabtree J."/>
            <person name="Zhao Q."/>
            <person name="Lorenzi H."/>
            <person name="Orvis J."/>
            <person name="Puiu D."/>
            <person name="Melake-Berhan A."/>
            <person name="Jones K.M."/>
            <person name="Redman J."/>
            <person name="Chen G."/>
            <person name="Cahoon E.B."/>
            <person name="Gedil M."/>
            <person name="Stanke M."/>
            <person name="Haas B.J."/>
            <person name="Wortman J.R."/>
            <person name="Fraser-Liggett C.M."/>
            <person name="Ravel J."/>
            <person name="Rabinowicz P.D."/>
        </authorList>
    </citation>
    <scope>NUCLEOTIDE SEQUENCE [LARGE SCALE GENOMIC DNA]</scope>
    <source>
        <strain evidence="5">cv. Hale</strain>
    </source>
</reference>
<keyword evidence="1" id="KW-0853">WD repeat</keyword>
<accession>B9SC08</accession>
<organism evidence="4 5">
    <name type="scientific">Ricinus communis</name>
    <name type="common">Castor bean</name>
    <dbReference type="NCBI Taxonomy" id="3988"/>
    <lineage>
        <taxon>Eukaryota</taxon>
        <taxon>Viridiplantae</taxon>
        <taxon>Streptophyta</taxon>
        <taxon>Embryophyta</taxon>
        <taxon>Tracheophyta</taxon>
        <taxon>Spermatophyta</taxon>
        <taxon>Magnoliopsida</taxon>
        <taxon>eudicotyledons</taxon>
        <taxon>Gunneridae</taxon>
        <taxon>Pentapetalae</taxon>
        <taxon>rosids</taxon>
        <taxon>fabids</taxon>
        <taxon>Malpighiales</taxon>
        <taxon>Euphorbiaceae</taxon>
        <taxon>Acalyphoideae</taxon>
        <taxon>Acalypheae</taxon>
        <taxon>Ricinus</taxon>
    </lineage>
</organism>
<dbReference type="PANTHER" id="PTHR14773">
    <property type="entry name" value="WD REPEAT-CONTAINING PROTEIN 76"/>
    <property type="match status" value="1"/>
</dbReference>
<keyword evidence="3" id="KW-0732">Signal</keyword>
<feature type="signal peptide" evidence="3">
    <location>
        <begin position="1"/>
        <end position="22"/>
    </location>
</feature>
<evidence type="ECO:0000256" key="1">
    <source>
        <dbReference type="ARBA" id="ARBA00022574"/>
    </source>
</evidence>
<dbReference type="InterPro" id="IPR036322">
    <property type="entry name" value="WD40_repeat_dom_sf"/>
</dbReference>
<dbReference type="Proteomes" id="UP000008311">
    <property type="component" value="Unassembled WGS sequence"/>
</dbReference>
<keyword evidence="2" id="KW-0677">Repeat</keyword>
<dbReference type="PANTHER" id="PTHR14773:SF0">
    <property type="entry name" value="WD REPEAT-CONTAINING PROTEIN 76"/>
    <property type="match status" value="1"/>
</dbReference>
<evidence type="ECO:0000313" key="4">
    <source>
        <dbReference type="EMBL" id="EEF38866.1"/>
    </source>
</evidence>
<evidence type="ECO:0000256" key="2">
    <source>
        <dbReference type="ARBA" id="ARBA00022737"/>
    </source>
</evidence>
<proteinExistence type="predicted"/>
<dbReference type="InterPro" id="IPR050853">
    <property type="entry name" value="WD_repeat_DNA-damage-binding"/>
</dbReference>
<gene>
    <name evidence="4" type="ORF">RCOM_0701450</name>
</gene>
<keyword evidence="5" id="KW-1185">Reference proteome</keyword>
<dbReference type="SUPFAM" id="SSF50978">
    <property type="entry name" value="WD40 repeat-like"/>
    <property type="match status" value="1"/>
</dbReference>
<dbReference type="Gene3D" id="2.130.10.10">
    <property type="entry name" value="YVTN repeat-like/Quinoprotein amine dehydrogenase"/>
    <property type="match status" value="1"/>
</dbReference>
<evidence type="ECO:0000256" key="3">
    <source>
        <dbReference type="SAM" id="SignalP"/>
    </source>
</evidence>
<dbReference type="InParanoid" id="B9SC08"/>
<protein>
    <submittedName>
        <fullName evidence="4">Uncharacterized protein</fullName>
    </submittedName>
</protein>
<dbReference type="AlphaFoldDB" id="B9SC08"/>
<evidence type="ECO:0000313" key="5">
    <source>
        <dbReference type="Proteomes" id="UP000008311"/>
    </source>
</evidence>